<dbReference type="Pfam" id="PF00271">
    <property type="entry name" value="Helicase_C"/>
    <property type="match status" value="1"/>
</dbReference>
<sequence>KRALLLQAGAVKDYIKMMLENDKLKFLVFAHHLSMLQACTEAVIENKVRYIRIDGSVPSSERIHLVNQFQKDPDTRVAILSIQAAGQGLTFTAATHIVFAELYWDPGHIKQAEDRAHRIGQCSSVNIHFLIAKGTMDTLMWAMLNRKAKVTGSTLNGKKEKMQAEEGDKEKWDFLSFAETWTPNESLEDPKNELLFTHFEKERQHDIRSFFSPKCSTEKKRKIFSGNESLSNDSTSSEVTKEGDAEKTSGNLDSTRISDVDTIGHETTCEPEAKRSRSISESTPVNFSKKKSLTGKQPSLFSEKNNEVLPCGLNTSSKSMALNKVWRCSVCTYSNNELLPYCEICNCPQSSNVKRNCEAPTSQTEEDVSENSRRSEESTACSAEGRRDDFGKTVTQQFVEIREQETAETENKKSEKKRGEDVDKSDMFPIYDGLMFCASRNTDRIHLYTKDGEPLNHNFIPLDIQLDNWEDLPDTFQHKRNRSLILRFVKEWSHLTAMKQKIVRKSGQIFCSPIHAAEELSKKQSVGSSTKRYMTKEDVAAASLSKASSSGGSVRLISKEGGVCLKKENEQLGHSTKLLSEDGKGPSVLRSEQTEAEGSSVSKGYLQALDSQGNPLCLSCQQPTAQLDPGCQARAWDTRFCSHACQEDFSIRSSQSYLRTKVFEIEHGVCQFCKQNAQELYLSIRDAPKSQRKKLLESSWMSHLPLGQLNEIITNPTEGQFWQVDHIKPVYSGGGQCSLENLQTLCTACHRERTAKQAKERSQMKRRSLATKYGCDITKFFVKM</sequence>
<dbReference type="InterPro" id="IPR001876">
    <property type="entry name" value="Znf_RanBP2"/>
</dbReference>
<dbReference type="GO" id="GO:0031297">
    <property type="term" value="P:replication fork processing"/>
    <property type="evidence" value="ECO:0007669"/>
    <property type="project" value="TreeGrafter"/>
</dbReference>
<dbReference type="Gene3D" id="3.40.50.300">
    <property type="entry name" value="P-loop containing nucleotide triphosphate hydrolases"/>
    <property type="match status" value="1"/>
</dbReference>
<dbReference type="EMBL" id="VZTO01012918">
    <property type="protein sequence ID" value="NXT23306.1"/>
    <property type="molecule type" value="Genomic_DNA"/>
</dbReference>
<dbReference type="GO" id="GO:0003676">
    <property type="term" value="F:nucleic acid binding"/>
    <property type="evidence" value="ECO:0007669"/>
    <property type="project" value="InterPro"/>
</dbReference>
<gene>
    <name evidence="10" type="primary">Zranb3</name>
    <name evidence="10" type="ORF">SYRPAR_R07964</name>
</gene>
<dbReference type="Proteomes" id="UP000536260">
    <property type="component" value="Unassembled WGS sequence"/>
</dbReference>
<dbReference type="GO" id="GO:0004386">
    <property type="term" value="F:helicase activity"/>
    <property type="evidence" value="ECO:0007669"/>
    <property type="project" value="UniProtKB-KW"/>
</dbReference>
<organism evidence="10 11">
    <name type="scientific">Syrrhaptes paradoxus</name>
    <name type="common">Pallas's sandgrouse</name>
    <dbReference type="NCBI Taxonomy" id="302527"/>
    <lineage>
        <taxon>Eukaryota</taxon>
        <taxon>Metazoa</taxon>
        <taxon>Chordata</taxon>
        <taxon>Craniata</taxon>
        <taxon>Vertebrata</taxon>
        <taxon>Euteleostomi</taxon>
        <taxon>Archelosauria</taxon>
        <taxon>Archosauria</taxon>
        <taxon>Dinosauria</taxon>
        <taxon>Saurischia</taxon>
        <taxon>Theropoda</taxon>
        <taxon>Coelurosauria</taxon>
        <taxon>Aves</taxon>
        <taxon>Neognathae</taxon>
        <taxon>Neoaves</taxon>
        <taxon>Columbimorphae</taxon>
        <taxon>Pterocliformes</taxon>
        <taxon>Pteroclidae</taxon>
        <taxon>Syrrhaptes</taxon>
    </lineage>
</organism>
<evidence type="ECO:0000256" key="6">
    <source>
        <dbReference type="ARBA" id="ARBA00022833"/>
    </source>
</evidence>
<dbReference type="CDD" id="cd00085">
    <property type="entry name" value="HNHc"/>
    <property type="match status" value="1"/>
</dbReference>
<dbReference type="GO" id="GO:0006281">
    <property type="term" value="P:DNA repair"/>
    <property type="evidence" value="ECO:0007669"/>
    <property type="project" value="TreeGrafter"/>
</dbReference>
<evidence type="ECO:0000256" key="4">
    <source>
        <dbReference type="ARBA" id="ARBA00022801"/>
    </source>
</evidence>
<dbReference type="SUPFAM" id="SSF52540">
    <property type="entry name" value="P-loop containing nucleoside triphosphate hydrolases"/>
    <property type="match status" value="1"/>
</dbReference>
<dbReference type="Pfam" id="PF01844">
    <property type="entry name" value="HNH"/>
    <property type="match status" value="1"/>
</dbReference>
<evidence type="ECO:0000256" key="1">
    <source>
        <dbReference type="ARBA" id="ARBA00022723"/>
    </source>
</evidence>
<dbReference type="GO" id="GO:0016787">
    <property type="term" value="F:hydrolase activity"/>
    <property type="evidence" value="ECO:0007669"/>
    <property type="project" value="UniProtKB-KW"/>
</dbReference>
<keyword evidence="11" id="KW-1185">Reference proteome</keyword>
<protein>
    <submittedName>
        <fullName evidence="10">ZRAB3 endonuclease</fullName>
    </submittedName>
</protein>
<evidence type="ECO:0000256" key="7">
    <source>
        <dbReference type="ARBA" id="ARBA00022840"/>
    </source>
</evidence>
<keyword evidence="7" id="KW-0067">ATP-binding</keyword>
<dbReference type="InterPro" id="IPR001650">
    <property type="entry name" value="Helicase_C-like"/>
</dbReference>
<dbReference type="FunFam" id="3.40.50.300:FF:000788">
    <property type="entry name" value="DNA annealing helicase and endonuclease ZRANB3"/>
    <property type="match status" value="1"/>
</dbReference>
<feature type="region of interest" description="Disordered" evidence="8">
    <location>
        <begin position="575"/>
        <end position="599"/>
    </location>
</feature>
<dbReference type="Gene3D" id="1.10.30.50">
    <property type="match status" value="1"/>
</dbReference>
<dbReference type="GO" id="GO:0004520">
    <property type="term" value="F:DNA endonuclease activity"/>
    <property type="evidence" value="ECO:0007669"/>
    <property type="project" value="TreeGrafter"/>
</dbReference>
<feature type="region of interest" description="Disordered" evidence="8">
    <location>
        <begin position="222"/>
        <end position="299"/>
    </location>
</feature>
<feature type="domain" description="Helicase C-terminal" evidence="9">
    <location>
        <begin position="10"/>
        <end position="166"/>
    </location>
</feature>
<dbReference type="GO" id="GO:0005524">
    <property type="term" value="F:ATP binding"/>
    <property type="evidence" value="ECO:0007669"/>
    <property type="project" value="UniProtKB-KW"/>
</dbReference>
<feature type="compositionally biased region" description="Basic and acidic residues" evidence="8">
    <location>
        <begin position="256"/>
        <end position="275"/>
    </location>
</feature>
<dbReference type="AlphaFoldDB" id="A0A7L3AWM9"/>
<evidence type="ECO:0000256" key="8">
    <source>
        <dbReference type="SAM" id="MobiDB-lite"/>
    </source>
</evidence>
<dbReference type="InterPro" id="IPR036443">
    <property type="entry name" value="Znf_RanBP2_sf"/>
</dbReference>
<dbReference type="PROSITE" id="PS51194">
    <property type="entry name" value="HELICASE_CTER"/>
    <property type="match status" value="1"/>
</dbReference>
<feature type="region of interest" description="Disordered" evidence="8">
    <location>
        <begin position="402"/>
        <end position="421"/>
    </location>
</feature>
<dbReference type="PROSITE" id="PS01358">
    <property type="entry name" value="ZF_RANBP2_1"/>
    <property type="match status" value="1"/>
</dbReference>
<comment type="caution">
    <text evidence="10">The sequence shown here is derived from an EMBL/GenBank/DDBJ whole genome shotgun (WGS) entry which is preliminary data.</text>
</comment>
<keyword evidence="3" id="KW-0863">Zinc-finger</keyword>
<feature type="compositionally biased region" description="Polar residues" evidence="8">
    <location>
        <begin position="353"/>
        <end position="363"/>
    </location>
</feature>
<accession>A0A7L3AWM9</accession>
<keyword evidence="4" id="KW-0378">Hydrolase</keyword>
<reference evidence="10 11" key="1">
    <citation type="submission" date="2019-09" db="EMBL/GenBank/DDBJ databases">
        <title>Bird 10,000 Genomes (B10K) Project - Family phase.</title>
        <authorList>
            <person name="Zhang G."/>
        </authorList>
    </citation>
    <scope>NUCLEOTIDE SEQUENCE [LARGE SCALE GENOMIC DNA]</scope>
    <source>
        <strain evidence="10">B10K-DU-003-42</strain>
        <tissue evidence="10">Mixed tissue sample</tissue>
    </source>
</reference>
<evidence type="ECO:0000313" key="10">
    <source>
        <dbReference type="EMBL" id="NXT23306.1"/>
    </source>
</evidence>
<feature type="region of interest" description="Disordered" evidence="8">
    <location>
        <begin position="353"/>
        <end position="386"/>
    </location>
</feature>
<dbReference type="InterPro" id="IPR002711">
    <property type="entry name" value="HNH"/>
</dbReference>
<dbReference type="PANTHER" id="PTHR45766">
    <property type="entry name" value="DNA ANNEALING HELICASE AND ENDONUCLEASE ZRANB3 FAMILY MEMBER"/>
    <property type="match status" value="1"/>
</dbReference>
<feature type="non-terminal residue" evidence="10">
    <location>
        <position position="1"/>
    </location>
</feature>
<dbReference type="GO" id="GO:0008270">
    <property type="term" value="F:zinc ion binding"/>
    <property type="evidence" value="ECO:0007669"/>
    <property type="project" value="UniProtKB-KW"/>
</dbReference>
<proteinExistence type="predicted"/>
<keyword evidence="10" id="KW-0540">Nuclease</keyword>
<dbReference type="SUPFAM" id="SSF90209">
    <property type="entry name" value="Ran binding protein zinc finger-like"/>
    <property type="match status" value="1"/>
</dbReference>
<evidence type="ECO:0000256" key="5">
    <source>
        <dbReference type="ARBA" id="ARBA00022806"/>
    </source>
</evidence>
<evidence type="ECO:0000256" key="3">
    <source>
        <dbReference type="ARBA" id="ARBA00022771"/>
    </source>
</evidence>
<dbReference type="SMART" id="SM00490">
    <property type="entry name" value="HELICc"/>
    <property type="match status" value="1"/>
</dbReference>
<feature type="compositionally biased region" description="Polar residues" evidence="8">
    <location>
        <begin position="226"/>
        <end position="238"/>
    </location>
</feature>
<dbReference type="GO" id="GO:0043596">
    <property type="term" value="C:nuclear replication fork"/>
    <property type="evidence" value="ECO:0007669"/>
    <property type="project" value="TreeGrafter"/>
</dbReference>
<keyword evidence="10" id="KW-0255">Endonuclease</keyword>
<evidence type="ECO:0000256" key="2">
    <source>
        <dbReference type="ARBA" id="ARBA00022741"/>
    </source>
</evidence>
<dbReference type="PANTHER" id="PTHR45766:SF3">
    <property type="entry name" value="DNA ANNEALING HELICASE AND ENDONUCLEASE ZRANB3"/>
    <property type="match status" value="1"/>
</dbReference>
<dbReference type="InterPro" id="IPR027417">
    <property type="entry name" value="P-loop_NTPase"/>
</dbReference>
<keyword evidence="2" id="KW-0547">Nucleotide-binding</keyword>
<keyword evidence="6" id="KW-0862">Zinc</keyword>
<name>A0A7L3AWM9_9AVES</name>
<dbReference type="InterPro" id="IPR049730">
    <property type="entry name" value="SNF2/RAD54-like_C"/>
</dbReference>
<keyword evidence="5" id="KW-0347">Helicase</keyword>
<feature type="non-terminal residue" evidence="10">
    <location>
        <position position="784"/>
    </location>
</feature>
<evidence type="ECO:0000259" key="9">
    <source>
        <dbReference type="PROSITE" id="PS51194"/>
    </source>
</evidence>
<keyword evidence="1" id="KW-0479">Metal-binding</keyword>
<dbReference type="InterPro" id="IPR003615">
    <property type="entry name" value="HNH_nuc"/>
</dbReference>
<evidence type="ECO:0000313" key="11">
    <source>
        <dbReference type="Proteomes" id="UP000536260"/>
    </source>
</evidence>
<dbReference type="CDD" id="cd18793">
    <property type="entry name" value="SF2_C_SNF"/>
    <property type="match status" value="1"/>
</dbReference>